<protein>
    <submittedName>
        <fullName evidence="1">Uncharacterized protein</fullName>
    </submittedName>
</protein>
<proteinExistence type="predicted"/>
<gene>
    <name evidence="1" type="ORF">NMN56_020350</name>
</gene>
<dbReference type="EMBL" id="JANCPR020000019">
    <property type="protein sequence ID" value="MDJ1134269.1"/>
    <property type="molecule type" value="Genomic_DNA"/>
</dbReference>
<keyword evidence="2" id="KW-1185">Reference proteome</keyword>
<evidence type="ECO:0000313" key="2">
    <source>
        <dbReference type="Proteomes" id="UP001214441"/>
    </source>
</evidence>
<organism evidence="1 2">
    <name type="scientific">Streptomyces iconiensis</name>
    <dbReference type="NCBI Taxonomy" id="1384038"/>
    <lineage>
        <taxon>Bacteria</taxon>
        <taxon>Bacillati</taxon>
        <taxon>Actinomycetota</taxon>
        <taxon>Actinomycetes</taxon>
        <taxon>Kitasatosporales</taxon>
        <taxon>Streptomycetaceae</taxon>
        <taxon>Streptomyces</taxon>
    </lineage>
</organism>
<comment type="caution">
    <text evidence="1">The sequence shown here is derived from an EMBL/GenBank/DDBJ whole genome shotgun (WGS) entry which is preliminary data.</text>
</comment>
<name>A0ABT6ZYX6_9ACTN</name>
<dbReference type="Proteomes" id="UP001214441">
    <property type="component" value="Unassembled WGS sequence"/>
</dbReference>
<dbReference type="RefSeq" id="WP_274045847.1">
    <property type="nucleotide sequence ID" value="NZ_JANCPR020000019.1"/>
</dbReference>
<evidence type="ECO:0000313" key="1">
    <source>
        <dbReference type="EMBL" id="MDJ1134269.1"/>
    </source>
</evidence>
<reference evidence="1 2" key="1">
    <citation type="submission" date="2023-05" db="EMBL/GenBank/DDBJ databases">
        <title>Streptantibioticus silvisoli sp. nov., acidotolerant actinomycetes 1 from pine litter.</title>
        <authorList>
            <person name="Swiecimska M."/>
            <person name="Golinska P."/>
            <person name="Sangal V."/>
            <person name="Wachnowicz B."/>
            <person name="Goodfellow M."/>
        </authorList>
    </citation>
    <scope>NUCLEOTIDE SEQUENCE [LARGE SCALE GENOMIC DNA]</scope>
    <source>
        <strain evidence="1 2">DSM 42109</strain>
    </source>
</reference>
<accession>A0ABT6ZYX6</accession>
<sequence length="60" mass="6715">MPKRRDMTAWRSRQPHEGAERHVFAALTGTSAARVLAARVLAARDLDGPNSPREYVRSAR</sequence>